<evidence type="ECO:0000259" key="2">
    <source>
        <dbReference type="Pfam" id="PF01370"/>
    </source>
</evidence>
<proteinExistence type="inferred from homology"/>
<name>A0A1F2WIG9_9ACTN</name>
<dbReference type="STRING" id="1797197.A2Y75_08770"/>
<dbReference type="Proteomes" id="UP000177876">
    <property type="component" value="Unassembled WGS sequence"/>
</dbReference>
<protein>
    <recommendedName>
        <fullName evidence="2">NAD-dependent epimerase/dehydratase domain-containing protein</fullName>
    </recommendedName>
</protein>
<dbReference type="SUPFAM" id="SSF51735">
    <property type="entry name" value="NAD(P)-binding Rossmann-fold domains"/>
    <property type="match status" value="1"/>
</dbReference>
<evidence type="ECO:0000313" key="3">
    <source>
        <dbReference type="EMBL" id="OFW56647.1"/>
    </source>
</evidence>
<dbReference type="InterPro" id="IPR036291">
    <property type="entry name" value="NAD(P)-bd_dom_sf"/>
</dbReference>
<gene>
    <name evidence="3" type="ORF">A2Y75_08770</name>
</gene>
<feature type="domain" description="NAD-dependent epimerase/dehydratase" evidence="2">
    <location>
        <begin position="16"/>
        <end position="254"/>
    </location>
</feature>
<dbReference type="Gene3D" id="3.90.25.10">
    <property type="entry name" value="UDP-galactose 4-epimerase, domain 1"/>
    <property type="match status" value="1"/>
</dbReference>
<reference evidence="3 4" key="1">
    <citation type="journal article" date="2016" name="Nat. Commun.">
        <title>Thousands of microbial genomes shed light on interconnected biogeochemical processes in an aquifer system.</title>
        <authorList>
            <person name="Anantharaman K."/>
            <person name="Brown C.T."/>
            <person name="Hug L.A."/>
            <person name="Sharon I."/>
            <person name="Castelle C.J."/>
            <person name="Probst A.J."/>
            <person name="Thomas B.C."/>
            <person name="Singh A."/>
            <person name="Wilkins M.J."/>
            <person name="Karaoz U."/>
            <person name="Brodie E.L."/>
            <person name="Williams K.H."/>
            <person name="Hubbard S.S."/>
            <person name="Banfield J.F."/>
        </authorList>
    </citation>
    <scope>NUCLEOTIDE SEQUENCE [LARGE SCALE GENOMIC DNA]</scope>
</reference>
<comment type="similarity">
    <text evidence="1">Belongs to the NAD(P)-dependent epimerase/dehydratase family.</text>
</comment>
<dbReference type="Pfam" id="PF01370">
    <property type="entry name" value="Epimerase"/>
    <property type="match status" value="1"/>
</dbReference>
<dbReference type="AlphaFoldDB" id="A0A1F2WIG9"/>
<dbReference type="EMBL" id="MELK01000042">
    <property type="protein sequence ID" value="OFW56647.1"/>
    <property type="molecule type" value="Genomic_DNA"/>
</dbReference>
<evidence type="ECO:0000313" key="4">
    <source>
        <dbReference type="Proteomes" id="UP000177876"/>
    </source>
</evidence>
<organism evidence="3 4">
    <name type="scientific">Candidatus Solincola sediminis</name>
    <dbReference type="NCBI Taxonomy" id="1797199"/>
    <lineage>
        <taxon>Bacteria</taxon>
        <taxon>Bacillati</taxon>
        <taxon>Actinomycetota</taxon>
        <taxon>Candidatus Geothermincolia</taxon>
        <taxon>Candidatus Geothermincolales</taxon>
        <taxon>Candidatus Geothermincolaceae</taxon>
        <taxon>Candidatus Solincola</taxon>
    </lineage>
</organism>
<dbReference type="InterPro" id="IPR001509">
    <property type="entry name" value="Epimerase_deHydtase"/>
</dbReference>
<sequence>MPDENGADVLYKGKQVLVTGGLGFIGSNLVRRLLQTKANVTVIDACFQDQGANLFNVKDLLDDMVLVVADIGDIDEVSSYIVDQDIVFNLAACTSHIGSLHNPMQDLERNCVSQLRFLNALRELSPQTRIIYSGSRSQYGCPMYLPVDETHPLKPVDINGVHKTTVEEYHRLFHELFKFRYTSLRLTNIYGPRHQMHYDGQGFLNWFIRQGLTGQDICVFGDGKQERDFLYIDDVVDAMMLVGQDERCEGEVFNLVSEVPVSVSEAAEAVSKLTGASWRCTPYPPDRSSVEPGNIRLDGTRLRKLLGWTPKANFEESLEKTISFYRQYGRRYFQNQVSRVVLNKKGPE</sequence>
<comment type="caution">
    <text evidence="3">The sequence shown here is derived from an EMBL/GenBank/DDBJ whole genome shotgun (WGS) entry which is preliminary data.</text>
</comment>
<evidence type="ECO:0000256" key="1">
    <source>
        <dbReference type="ARBA" id="ARBA00007637"/>
    </source>
</evidence>
<dbReference type="PANTHER" id="PTHR43000">
    <property type="entry name" value="DTDP-D-GLUCOSE 4,6-DEHYDRATASE-RELATED"/>
    <property type="match status" value="1"/>
</dbReference>
<accession>A0A1F2WIG9</accession>
<dbReference type="Gene3D" id="3.40.50.720">
    <property type="entry name" value="NAD(P)-binding Rossmann-like Domain"/>
    <property type="match status" value="1"/>
</dbReference>